<feature type="repeat" description="TPR" evidence="3">
    <location>
        <begin position="360"/>
        <end position="393"/>
    </location>
</feature>
<evidence type="ECO:0000256" key="3">
    <source>
        <dbReference type="PROSITE-ProRule" id="PRU00339"/>
    </source>
</evidence>
<evidence type="ECO:0000256" key="2">
    <source>
        <dbReference type="ARBA" id="ARBA00022803"/>
    </source>
</evidence>
<organism evidence="7 8">
    <name type="scientific">Dawidia cretensis</name>
    <dbReference type="NCBI Taxonomy" id="2782350"/>
    <lineage>
        <taxon>Bacteria</taxon>
        <taxon>Pseudomonadati</taxon>
        <taxon>Bacteroidota</taxon>
        <taxon>Cytophagia</taxon>
        <taxon>Cytophagales</taxon>
        <taxon>Chryseotaleaceae</taxon>
        <taxon>Dawidia</taxon>
    </lineage>
</organism>
<evidence type="ECO:0000259" key="6">
    <source>
        <dbReference type="Pfam" id="PF12770"/>
    </source>
</evidence>
<evidence type="ECO:0000313" key="8">
    <source>
        <dbReference type="Proteomes" id="UP001319080"/>
    </source>
</evidence>
<proteinExistence type="predicted"/>
<evidence type="ECO:0000256" key="5">
    <source>
        <dbReference type="SAM" id="SignalP"/>
    </source>
</evidence>
<dbReference type="Proteomes" id="UP001319080">
    <property type="component" value="Unassembled WGS sequence"/>
</dbReference>
<dbReference type="InterPro" id="IPR024983">
    <property type="entry name" value="CHAT_dom"/>
</dbReference>
<protein>
    <submittedName>
        <fullName evidence="7">CHAT domain-containing protein</fullName>
    </submittedName>
</protein>
<keyword evidence="1" id="KW-0677">Repeat</keyword>
<dbReference type="Gene3D" id="1.25.40.10">
    <property type="entry name" value="Tetratricopeptide repeat domain"/>
    <property type="match status" value="3"/>
</dbReference>
<dbReference type="InterPro" id="IPR019734">
    <property type="entry name" value="TPR_rpt"/>
</dbReference>
<accession>A0AAP2GVG2</accession>
<comment type="caution">
    <text evidence="7">The sequence shown here is derived from an EMBL/GenBank/DDBJ whole genome shotgun (WGS) entry which is preliminary data.</text>
</comment>
<dbReference type="AlphaFoldDB" id="A0AAP2GVG2"/>
<keyword evidence="2 3" id="KW-0802">TPR repeat</keyword>
<reference evidence="7 8" key="1">
    <citation type="submission" date="2021-05" db="EMBL/GenBank/DDBJ databases">
        <title>A Polyphasic approach of four new species of the genus Ohtaekwangia: Ohtaekwangia histidinii sp. nov., Ohtaekwangia cretensis sp. nov., Ohtaekwangia indiensis sp. nov., Ohtaekwangia reichenbachii sp. nov. from diverse environment.</title>
        <authorList>
            <person name="Octaviana S."/>
        </authorList>
    </citation>
    <scope>NUCLEOTIDE SEQUENCE [LARGE SCALE GENOMIC DNA]</scope>
    <source>
        <strain evidence="7 8">PWU5</strain>
    </source>
</reference>
<keyword evidence="8" id="KW-1185">Reference proteome</keyword>
<dbReference type="Pfam" id="PF12770">
    <property type="entry name" value="CHAT"/>
    <property type="match status" value="1"/>
</dbReference>
<evidence type="ECO:0000313" key="7">
    <source>
        <dbReference type="EMBL" id="MBT1710863.1"/>
    </source>
</evidence>
<keyword evidence="5" id="KW-0732">Signal</keyword>
<feature type="coiled-coil region" evidence="4">
    <location>
        <begin position="528"/>
        <end position="555"/>
    </location>
</feature>
<dbReference type="PANTHER" id="PTHR45641:SF19">
    <property type="entry name" value="NEPHROCYSTIN-3"/>
    <property type="match status" value="1"/>
</dbReference>
<dbReference type="PROSITE" id="PS50005">
    <property type="entry name" value="TPR"/>
    <property type="match status" value="1"/>
</dbReference>
<gene>
    <name evidence="7" type="ORF">KK062_21655</name>
</gene>
<dbReference type="EMBL" id="JAHESE010000027">
    <property type="protein sequence ID" value="MBT1710863.1"/>
    <property type="molecule type" value="Genomic_DNA"/>
</dbReference>
<feature type="domain" description="CHAT" evidence="6">
    <location>
        <begin position="652"/>
        <end position="948"/>
    </location>
</feature>
<dbReference type="SUPFAM" id="SSF48452">
    <property type="entry name" value="TPR-like"/>
    <property type="match status" value="2"/>
</dbReference>
<name>A0AAP2GVG2_9BACT</name>
<dbReference type="Pfam" id="PF13424">
    <property type="entry name" value="TPR_12"/>
    <property type="match status" value="2"/>
</dbReference>
<dbReference type="PANTHER" id="PTHR45641">
    <property type="entry name" value="TETRATRICOPEPTIDE REPEAT PROTEIN (AFU_ORTHOLOGUE AFUA_6G03870)"/>
    <property type="match status" value="1"/>
</dbReference>
<dbReference type="RefSeq" id="WP_254086439.1">
    <property type="nucleotide sequence ID" value="NZ_JAHESE010000027.1"/>
</dbReference>
<dbReference type="SMART" id="SM00028">
    <property type="entry name" value="TPR"/>
    <property type="match status" value="8"/>
</dbReference>
<evidence type="ECO:0000256" key="4">
    <source>
        <dbReference type="SAM" id="Coils"/>
    </source>
</evidence>
<evidence type="ECO:0000256" key="1">
    <source>
        <dbReference type="ARBA" id="ARBA00022737"/>
    </source>
</evidence>
<dbReference type="InterPro" id="IPR011990">
    <property type="entry name" value="TPR-like_helical_dom_sf"/>
</dbReference>
<feature type="chain" id="PRO_5042872861" evidence="5">
    <location>
        <begin position="20"/>
        <end position="949"/>
    </location>
</feature>
<keyword evidence="4" id="KW-0175">Coiled coil</keyword>
<sequence>MKLGWITLLFLSLTFTLNAQILKDLQKAATDTGKKLNTKENRDKVATIVLKDMEKARAEFDSTDFDYAILVSDNSGLFDLKEKGESAARFTSVVGMGTSYLKNDELADAEKARFHREMGEVWYANGKFKMAEAKFTAAKAAYEKANLREDIGYIKTLSDQGLLYNTMGRFTQAEGATAEALDMRVTRFGANNLSVAASQNNYGVLKYNLARYNEAEKDFEAAETVINTNNLQAAMQHAIVLNNQAMLFQTIGRLEEAEKKLKEGVAIAEKIQGSRSKNNLRFLANLALLYQQMGKYTEAETIYTGMEKRLGKNNPDYAAMLSNQAALYMVMGKEDKVEDLLKRSAAIYKSKFTEDSPAYARAVSDQGNFYRYKARYSEAEPLLEKALSVRETTLGKNHPLYVQSQEDLAILYWKQKAWDRAFTMYREAMDKSLDFVSKYFPPMSEAEKTKYWDVLSPRFQRFYNFAVEASPENPHVVGALFDYRIATKALLLNSTNKVKQTIFASKDPALIGDYITWLDQKEMLARLYAYSKDELKQQKINLDSLERAANATERSLSQRSADFSSGYTTQKISYGQLAGLLTDTEAVVEIVRLQKFEQKFTADARYLALVLTKGVESPKLVILENGQQLDTRYARFYRNAIQTHADDSYSYDQFWARIEPALAGKKLLYLSPDGAYNQLNINTLKKPDAGYIVNRYDLVVLGNSKDLIALKGRKPRTTKKNATLLGFPDYGAGDINPLPGTKVEIDNINKVLKASAYQVTQFTQKTATEKNLKAVKAPTLLHVATHGYFLQDVEETGNAFGVQLENAGNNPLLRSGLLLAGASGTASGTRTPDLESNDNGVLTAYEAMNLNLDGTSLVVLSACETGLGDVKAGEGVYGLQRAFLVAGAEALIMSLWKVDDAATQMLMSNFYTQWIKLGNKQKAFKQAQLQLMTKYKDPYYWGAFVMMGM</sequence>
<feature type="signal peptide" evidence="5">
    <location>
        <begin position="1"/>
        <end position="19"/>
    </location>
</feature>